<evidence type="ECO:0000313" key="2">
    <source>
        <dbReference type="EMBL" id="QDT59618.1"/>
    </source>
</evidence>
<organism evidence="2 3">
    <name type="scientific">Stieleria bergensis</name>
    <dbReference type="NCBI Taxonomy" id="2528025"/>
    <lineage>
        <taxon>Bacteria</taxon>
        <taxon>Pseudomonadati</taxon>
        <taxon>Planctomycetota</taxon>
        <taxon>Planctomycetia</taxon>
        <taxon>Pirellulales</taxon>
        <taxon>Pirellulaceae</taxon>
        <taxon>Stieleria</taxon>
    </lineage>
</organism>
<name>A0A517SU12_9BACT</name>
<keyword evidence="1" id="KW-1133">Transmembrane helix</keyword>
<keyword evidence="1" id="KW-0472">Membrane</keyword>
<dbReference type="AlphaFoldDB" id="A0A517SU12"/>
<evidence type="ECO:0000256" key="1">
    <source>
        <dbReference type="SAM" id="Phobius"/>
    </source>
</evidence>
<reference evidence="2 3" key="1">
    <citation type="submission" date="2019-02" db="EMBL/GenBank/DDBJ databases">
        <title>Deep-cultivation of Planctomycetes and their phenomic and genomic characterization uncovers novel biology.</title>
        <authorList>
            <person name="Wiegand S."/>
            <person name="Jogler M."/>
            <person name="Boedeker C."/>
            <person name="Pinto D."/>
            <person name="Vollmers J."/>
            <person name="Rivas-Marin E."/>
            <person name="Kohn T."/>
            <person name="Peeters S.H."/>
            <person name="Heuer A."/>
            <person name="Rast P."/>
            <person name="Oberbeckmann S."/>
            <person name="Bunk B."/>
            <person name="Jeske O."/>
            <person name="Meyerdierks A."/>
            <person name="Storesund J.E."/>
            <person name="Kallscheuer N."/>
            <person name="Luecker S."/>
            <person name="Lage O.M."/>
            <person name="Pohl T."/>
            <person name="Merkel B.J."/>
            <person name="Hornburger P."/>
            <person name="Mueller R.-W."/>
            <person name="Bruemmer F."/>
            <person name="Labrenz M."/>
            <person name="Spormann A.M."/>
            <person name="Op den Camp H."/>
            <person name="Overmann J."/>
            <person name="Amann R."/>
            <person name="Jetten M.S.M."/>
            <person name="Mascher T."/>
            <person name="Medema M.H."/>
            <person name="Devos D.P."/>
            <person name="Kaster A.-K."/>
            <person name="Ovreas L."/>
            <person name="Rohde M."/>
            <person name="Galperin M.Y."/>
            <person name="Jogler C."/>
        </authorList>
    </citation>
    <scope>NUCLEOTIDE SEQUENCE [LARGE SCALE GENOMIC DNA]</scope>
    <source>
        <strain evidence="2 3">SV_7m_r</strain>
    </source>
</reference>
<dbReference type="EMBL" id="CP036272">
    <property type="protein sequence ID" value="QDT59618.1"/>
    <property type="molecule type" value="Genomic_DNA"/>
</dbReference>
<sequence>MLMLVTIVIVMVAVIVIVVMIAEQMKMCASQMPVRHHDASPRV</sequence>
<evidence type="ECO:0000313" key="3">
    <source>
        <dbReference type="Proteomes" id="UP000315003"/>
    </source>
</evidence>
<gene>
    <name evidence="2" type="ORF">SV7mr_21270</name>
</gene>
<protein>
    <submittedName>
        <fullName evidence="2">Uncharacterized protein</fullName>
    </submittedName>
</protein>
<accession>A0A517SU12</accession>
<keyword evidence="3" id="KW-1185">Reference proteome</keyword>
<dbReference type="Proteomes" id="UP000315003">
    <property type="component" value="Chromosome"/>
</dbReference>
<keyword evidence="1" id="KW-0812">Transmembrane</keyword>
<proteinExistence type="predicted"/>
<feature type="transmembrane region" description="Helical" evidence="1">
    <location>
        <begin position="6"/>
        <end position="22"/>
    </location>
</feature>